<evidence type="ECO:0000259" key="3">
    <source>
        <dbReference type="PROSITE" id="PS50990"/>
    </source>
</evidence>
<name>A0ABS2JXY2_9GAMM</name>
<feature type="transmembrane region" description="Helical" evidence="2">
    <location>
        <begin position="46"/>
        <end position="68"/>
    </location>
</feature>
<keyword evidence="5" id="KW-1185">Reference proteome</keyword>
<dbReference type="Proteomes" id="UP001430149">
    <property type="component" value="Unassembled WGS sequence"/>
</dbReference>
<proteinExistence type="predicted"/>
<dbReference type="Pfam" id="PF03412">
    <property type="entry name" value="Peptidase_C39"/>
    <property type="match status" value="1"/>
</dbReference>
<keyword evidence="2" id="KW-0472">Membrane</keyword>
<feature type="region of interest" description="Disordered" evidence="1">
    <location>
        <begin position="1"/>
        <end position="37"/>
    </location>
</feature>
<evidence type="ECO:0000256" key="1">
    <source>
        <dbReference type="SAM" id="MobiDB-lite"/>
    </source>
</evidence>
<keyword evidence="2" id="KW-0812">Transmembrane</keyword>
<gene>
    <name evidence="4" type="ORF">ISP19_00485</name>
</gene>
<evidence type="ECO:0000256" key="2">
    <source>
        <dbReference type="SAM" id="Phobius"/>
    </source>
</evidence>
<comment type="caution">
    <text evidence="4">The sequence shown here is derived from an EMBL/GenBank/DDBJ whole genome shotgun (WGS) entry which is preliminary data.</text>
</comment>
<dbReference type="EMBL" id="JADIKE010000016">
    <property type="protein sequence ID" value="MBM7123839.1"/>
    <property type="molecule type" value="Genomic_DNA"/>
</dbReference>
<evidence type="ECO:0000313" key="4">
    <source>
        <dbReference type="EMBL" id="MBM7123839.1"/>
    </source>
</evidence>
<keyword evidence="2" id="KW-1133">Transmembrane helix</keyword>
<sequence length="282" mass="31161">MRRRETATRAVTRRHAAGHHVEAPCPSPAGRGSSLRKDEGRGNVRLAGLNIIGLLGLAIVCLSTHAYAGEVSFTGVLPNGAQYVTRVNSMQEIHFANIVRQHTDYSCGAAALATILRYAYNLPVDENTVIDGMLGVADPVLVRQRGFSMLDIKHYVELLGFRGRGYRVDATRLRTLRVPVIVLMDVRGYRHFVVLKQVHDDQVELADPILGNRTMQLNDFMKAWPSHVLFVVIGSDFDRNTVLLQPVDKPSARSLFARQGSGAITDAELLDFGFTHADLNSF</sequence>
<dbReference type="PROSITE" id="PS50990">
    <property type="entry name" value="PEPTIDASE_C39"/>
    <property type="match status" value="1"/>
</dbReference>
<feature type="domain" description="Peptidase C39" evidence="3">
    <location>
        <begin position="101"/>
        <end position="231"/>
    </location>
</feature>
<reference evidence="4" key="1">
    <citation type="submission" date="2020-10" db="EMBL/GenBank/DDBJ databases">
        <title>Phylogeny of dyella-like bacteria.</title>
        <authorList>
            <person name="Fu J."/>
        </authorList>
    </citation>
    <scope>NUCLEOTIDE SEQUENCE</scope>
    <source>
        <strain evidence="4">DHOC52</strain>
    </source>
</reference>
<organism evidence="4 5">
    <name type="scientific">Dyella flava</name>
    <dbReference type="NCBI Taxonomy" id="1920170"/>
    <lineage>
        <taxon>Bacteria</taxon>
        <taxon>Pseudomonadati</taxon>
        <taxon>Pseudomonadota</taxon>
        <taxon>Gammaproteobacteria</taxon>
        <taxon>Lysobacterales</taxon>
        <taxon>Rhodanobacteraceae</taxon>
        <taxon>Dyella</taxon>
    </lineage>
</organism>
<dbReference type="InterPro" id="IPR005074">
    <property type="entry name" value="Peptidase_C39"/>
</dbReference>
<accession>A0ABS2JXY2</accession>
<protein>
    <submittedName>
        <fullName evidence="4">C39 family peptidase</fullName>
    </submittedName>
</protein>
<evidence type="ECO:0000313" key="5">
    <source>
        <dbReference type="Proteomes" id="UP001430149"/>
    </source>
</evidence>
<dbReference type="Gene3D" id="3.90.70.10">
    <property type="entry name" value="Cysteine proteinases"/>
    <property type="match status" value="1"/>
</dbReference>
<dbReference type="CDD" id="cd02423">
    <property type="entry name" value="Peptidase_C39G"/>
    <property type="match status" value="1"/>
</dbReference>